<dbReference type="EMBL" id="BGZK01001131">
    <property type="protein sequence ID" value="GBP72066.1"/>
    <property type="molecule type" value="Genomic_DNA"/>
</dbReference>
<name>A0A4C1Y803_EUMVA</name>
<evidence type="ECO:0000313" key="2">
    <source>
        <dbReference type="EMBL" id="GBP72066.1"/>
    </source>
</evidence>
<keyword evidence="3" id="KW-1185">Reference proteome</keyword>
<sequence length="162" mass="18300">MPNMAHRDLLVNKCIKLTERQAYRSQILSTLLRGDTHQNTYHATHGRESSQTAPRSGAGRPPKRKHHTRIGGGSEINFSISILNETNDDAGHQRIGDHRRPWTLTSPGKSPVHCRSLWWEYDFRWSDGRESRPPKLTGRNGTGSCYFTAVVCEGVTLPIERA</sequence>
<feature type="region of interest" description="Disordered" evidence="1">
    <location>
        <begin position="41"/>
        <end position="72"/>
    </location>
</feature>
<proteinExistence type="predicted"/>
<dbReference type="OrthoDB" id="6916300at2759"/>
<accession>A0A4C1Y803</accession>
<evidence type="ECO:0000256" key="1">
    <source>
        <dbReference type="SAM" id="MobiDB-lite"/>
    </source>
</evidence>
<organism evidence="2 3">
    <name type="scientific">Eumeta variegata</name>
    <name type="common">Bagworm moth</name>
    <name type="synonym">Eumeta japonica</name>
    <dbReference type="NCBI Taxonomy" id="151549"/>
    <lineage>
        <taxon>Eukaryota</taxon>
        <taxon>Metazoa</taxon>
        <taxon>Ecdysozoa</taxon>
        <taxon>Arthropoda</taxon>
        <taxon>Hexapoda</taxon>
        <taxon>Insecta</taxon>
        <taxon>Pterygota</taxon>
        <taxon>Neoptera</taxon>
        <taxon>Endopterygota</taxon>
        <taxon>Lepidoptera</taxon>
        <taxon>Glossata</taxon>
        <taxon>Ditrysia</taxon>
        <taxon>Tineoidea</taxon>
        <taxon>Psychidae</taxon>
        <taxon>Oiketicinae</taxon>
        <taxon>Eumeta</taxon>
    </lineage>
</organism>
<protein>
    <submittedName>
        <fullName evidence="2">Uncharacterized protein</fullName>
    </submittedName>
</protein>
<dbReference type="AlphaFoldDB" id="A0A4C1Y803"/>
<reference evidence="2 3" key="1">
    <citation type="journal article" date="2019" name="Commun. Biol.">
        <title>The bagworm genome reveals a unique fibroin gene that provides high tensile strength.</title>
        <authorList>
            <person name="Kono N."/>
            <person name="Nakamura H."/>
            <person name="Ohtoshi R."/>
            <person name="Tomita M."/>
            <person name="Numata K."/>
            <person name="Arakawa K."/>
        </authorList>
    </citation>
    <scope>NUCLEOTIDE SEQUENCE [LARGE SCALE GENOMIC DNA]</scope>
</reference>
<comment type="caution">
    <text evidence="2">The sequence shown here is derived from an EMBL/GenBank/DDBJ whole genome shotgun (WGS) entry which is preliminary data.</text>
</comment>
<evidence type="ECO:0000313" key="3">
    <source>
        <dbReference type="Proteomes" id="UP000299102"/>
    </source>
</evidence>
<gene>
    <name evidence="2" type="ORF">EVAR_48560_1</name>
</gene>
<dbReference type="Proteomes" id="UP000299102">
    <property type="component" value="Unassembled WGS sequence"/>
</dbReference>